<protein>
    <submittedName>
        <fullName evidence="3">Signal peptidase</fullName>
    </submittedName>
</protein>
<dbReference type="RefSeq" id="WP_115962351.1">
    <property type="nucleotide sequence ID" value="NZ_CBCRVL010000016.1"/>
</dbReference>
<keyword evidence="1" id="KW-0472">Membrane</keyword>
<dbReference type="OrthoDB" id="1274917at2"/>
<feature type="chain" id="PRO_5017764930" evidence="2">
    <location>
        <begin position="23"/>
        <end position="72"/>
    </location>
</feature>
<comment type="caution">
    <text evidence="3">The sequence shown here is derived from an EMBL/GenBank/DDBJ whole genome shotgun (WGS) entry which is preliminary data.</text>
</comment>
<evidence type="ECO:0000313" key="3">
    <source>
        <dbReference type="EMBL" id="REC65431.1"/>
    </source>
</evidence>
<dbReference type="AlphaFoldDB" id="A0A3D9CI43"/>
<keyword evidence="1" id="KW-0812">Transmembrane</keyword>
<feature type="transmembrane region" description="Helical" evidence="1">
    <location>
        <begin position="46"/>
        <end position="64"/>
    </location>
</feature>
<evidence type="ECO:0000313" key="4">
    <source>
        <dbReference type="Proteomes" id="UP000256769"/>
    </source>
</evidence>
<keyword evidence="4" id="KW-1185">Reference proteome</keyword>
<organism evidence="3 4">
    <name type="scientific">Chryseobacterium flavum</name>
    <dbReference type="NCBI Taxonomy" id="415851"/>
    <lineage>
        <taxon>Bacteria</taxon>
        <taxon>Pseudomonadati</taxon>
        <taxon>Bacteroidota</taxon>
        <taxon>Flavobacteriia</taxon>
        <taxon>Flavobacteriales</taxon>
        <taxon>Weeksellaceae</taxon>
        <taxon>Chryseobacterium group</taxon>
        <taxon>Chryseobacterium</taxon>
    </lineage>
</organism>
<name>A0A3D9CI43_9FLAO</name>
<dbReference type="Proteomes" id="UP000256769">
    <property type="component" value="Unassembled WGS sequence"/>
</dbReference>
<reference evidence="3 4" key="1">
    <citation type="journal article" date="2007" name="Int. J. Syst. Evol. Microbiol.">
        <title>Chryseobacterium flavum sp. nov., isolated from polluted soil.</title>
        <authorList>
            <person name="Zhou Y."/>
            <person name="Dong J."/>
            <person name="Wang X."/>
            <person name="Huang X."/>
            <person name="Zhang K.Y."/>
            <person name="Zhang Y.Q."/>
            <person name="Guo Y.F."/>
            <person name="Lai R."/>
            <person name="Li W.J."/>
        </authorList>
    </citation>
    <scope>NUCLEOTIDE SEQUENCE [LARGE SCALE GENOMIC DNA]</scope>
    <source>
        <strain evidence="3 4">KCTC 12877</strain>
    </source>
</reference>
<keyword evidence="1" id="KW-1133">Transmembrane helix</keyword>
<gene>
    <name evidence="3" type="ORF">DRF59_15890</name>
</gene>
<keyword evidence="2" id="KW-0732">Signal</keyword>
<evidence type="ECO:0000256" key="1">
    <source>
        <dbReference type="SAM" id="Phobius"/>
    </source>
</evidence>
<feature type="signal peptide" evidence="2">
    <location>
        <begin position="1"/>
        <end position="22"/>
    </location>
</feature>
<proteinExistence type="predicted"/>
<dbReference type="EMBL" id="QNUE01000014">
    <property type="protein sequence ID" value="REC65431.1"/>
    <property type="molecule type" value="Genomic_DNA"/>
</dbReference>
<accession>A0A3D9CI43</accession>
<evidence type="ECO:0000256" key="2">
    <source>
        <dbReference type="SAM" id="SignalP"/>
    </source>
</evidence>
<sequence>MKTINKLVSAALFLSAIILVKADDIPPPPGGGTGGVGPGSAASPIDMYVYVLSAVAIAFIVFFTKKYKSQKI</sequence>